<dbReference type="GO" id="GO:0016705">
    <property type="term" value="F:oxidoreductase activity, acting on paired donors, with incorporation or reduction of molecular oxygen"/>
    <property type="evidence" value="ECO:0007669"/>
    <property type="project" value="InterPro"/>
</dbReference>
<dbReference type="SUPFAM" id="SSF48264">
    <property type="entry name" value="Cytochrome P450"/>
    <property type="match status" value="1"/>
</dbReference>
<dbReference type="GO" id="GO:0005506">
    <property type="term" value="F:iron ion binding"/>
    <property type="evidence" value="ECO:0007669"/>
    <property type="project" value="InterPro"/>
</dbReference>
<dbReference type="Pfam" id="PF00067">
    <property type="entry name" value="p450"/>
    <property type="match status" value="1"/>
</dbReference>
<keyword evidence="13" id="KW-1185">Reference proteome</keyword>
<evidence type="ECO:0000256" key="7">
    <source>
        <dbReference type="ARBA" id="ARBA00023033"/>
    </source>
</evidence>
<dbReference type="InterPro" id="IPR017972">
    <property type="entry name" value="Cyt_P450_CS"/>
</dbReference>
<keyword evidence="3 9" id="KW-0349">Heme</keyword>
<feature type="transmembrane region" description="Helical" evidence="11">
    <location>
        <begin position="230"/>
        <end position="251"/>
    </location>
</feature>
<evidence type="ECO:0000256" key="10">
    <source>
        <dbReference type="RuleBase" id="RU000461"/>
    </source>
</evidence>
<dbReference type="InterPro" id="IPR002401">
    <property type="entry name" value="Cyt_P450_E_grp-I"/>
</dbReference>
<comment type="caution">
    <text evidence="12">The sequence shown here is derived from an EMBL/GenBank/DDBJ whole genome shotgun (WGS) entry which is preliminary data.</text>
</comment>
<dbReference type="InterPro" id="IPR050705">
    <property type="entry name" value="Cytochrome_P450_3A"/>
</dbReference>
<dbReference type="PRINTS" id="PR00385">
    <property type="entry name" value="P450"/>
</dbReference>
<keyword evidence="6 9" id="KW-0408">Iron</keyword>
<dbReference type="PRINTS" id="PR00463">
    <property type="entry name" value="EP450I"/>
</dbReference>
<dbReference type="AlphaFoldDB" id="A0AA36C6T3"/>
<dbReference type="GO" id="GO:0020037">
    <property type="term" value="F:heme binding"/>
    <property type="evidence" value="ECO:0007669"/>
    <property type="project" value="InterPro"/>
</dbReference>
<keyword evidence="11" id="KW-0472">Membrane</keyword>
<dbReference type="EMBL" id="CATQJA010000443">
    <property type="protein sequence ID" value="CAJ0560392.1"/>
    <property type="molecule type" value="Genomic_DNA"/>
</dbReference>
<dbReference type="Proteomes" id="UP001177023">
    <property type="component" value="Unassembled WGS sequence"/>
</dbReference>
<evidence type="ECO:0000256" key="8">
    <source>
        <dbReference type="ARBA" id="ARBA00043906"/>
    </source>
</evidence>
<protein>
    <recommendedName>
        <fullName evidence="14">Cytochrome P450</fullName>
    </recommendedName>
</protein>
<keyword evidence="11" id="KW-0812">Transmembrane</keyword>
<evidence type="ECO:0000256" key="4">
    <source>
        <dbReference type="ARBA" id="ARBA00022723"/>
    </source>
</evidence>
<gene>
    <name evidence="12" type="ORF">MSPICULIGERA_LOCUS1539</name>
</gene>
<sequence length="515" mass="59127">MLFLIIASALCLWIGYYLYKTYLKAGYWDSKGVPNLKGQPILGLQWHASDPNGAWFPELPKYTKKFGKIWGYQEGATSVLVVSDQKTVKELLHTRFDDFQQRKPMNPLFQQEADDPLAHLAAAWGYRWKRLRSLVSPQFSNSSLKKVLPTVKSSTQEILRLIAEKEGQEIDIHDYWQELTADIISRVAMGQKESTMFRNAYIKELKFILGRDPRDPFFILACIFPGMKKYLRAFFIFLGKIFMLAGMPLIIQIKNAVVERKKERAQGGATSEEKELVDYIDLFLDAEAEVDLKAEENADMRQSHAIRHLVEDEIVMQCFIFLLTGYDTTANALSYTSWYLTKYPEIQRRVQEEIEQVCTEKEITYEQLGELKFLDMVAKEVLRLHPLGTMACCRVAERDCELAGVKLEKGDAIQVDAYYIQRNPEIWGDDAEEFNPDRWQNLTSEQKEAYLAFGAGPRQCVGLKLAYMEEKLALASLLRDYNLEAGPNFEKSLHLLGWMTVAPKSVTVVAQKRTG</sequence>
<proteinExistence type="inferred from homology"/>
<dbReference type="GO" id="GO:0008395">
    <property type="term" value="F:steroid hydroxylase activity"/>
    <property type="evidence" value="ECO:0007669"/>
    <property type="project" value="TreeGrafter"/>
</dbReference>
<comment type="similarity">
    <text evidence="2 10">Belongs to the cytochrome P450 family.</text>
</comment>
<keyword evidence="7 10" id="KW-0503">Monooxygenase</keyword>
<dbReference type="PANTHER" id="PTHR24302:SF15">
    <property type="entry name" value="FATTY-ACID PEROXYGENASE"/>
    <property type="match status" value="1"/>
</dbReference>
<evidence type="ECO:0000256" key="9">
    <source>
        <dbReference type="PIRSR" id="PIRSR602401-1"/>
    </source>
</evidence>
<name>A0AA36C6T3_9BILA</name>
<feature type="binding site" description="axial binding residue" evidence="9">
    <location>
        <position position="460"/>
    </location>
    <ligand>
        <name>heme</name>
        <dbReference type="ChEBI" id="CHEBI:30413"/>
    </ligand>
    <ligandPart>
        <name>Fe</name>
        <dbReference type="ChEBI" id="CHEBI:18248"/>
    </ligandPart>
</feature>
<evidence type="ECO:0000256" key="1">
    <source>
        <dbReference type="ARBA" id="ARBA00001971"/>
    </source>
</evidence>
<dbReference type="FunFam" id="1.10.630.10:FF:000182">
    <property type="entry name" value="Cytochrome P450 3A4"/>
    <property type="match status" value="1"/>
</dbReference>
<dbReference type="PROSITE" id="PS00086">
    <property type="entry name" value="CYTOCHROME_P450"/>
    <property type="match status" value="1"/>
</dbReference>
<evidence type="ECO:0000256" key="5">
    <source>
        <dbReference type="ARBA" id="ARBA00023002"/>
    </source>
</evidence>
<accession>A0AA36C6T3</accession>
<dbReference type="InterPro" id="IPR036396">
    <property type="entry name" value="Cyt_P450_sf"/>
</dbReference>
<evidence type="ECO:0008006" key="14">
    <source>
        <dbReference type="Google" id="ProtNLM"/>
    </source>
</evidence>
<evidence type="ECO:0000256" key="2">
    <source>
        <dbReference type="ARBA" id="ARBA00010617"/>
    </source>
</evidence>
<evidence type="ECO:0000256" key="3">
    <source>
        <dbReference type="ARBA" id="ARBA00022617"/>
    </source>
</evidence>
<evidence type="ECO:0000313" key="12">
    <source>
        <dbReference type="EMBL" id="CAJ0560392.1"/>
    </source>
</evidence>
<reference evidence="12" key="1">
    <citation type="submission" date="2023-06" db="EMBL/GenBank/DDBJ databases">
        <authorList>
            <person name="Delattre M."/>
        </authorList>
    </citation>
    <scope>NUCLEOTIDE SEQUENCE</scope>
    <source>
        <strain evidence="12">AF72</strain>
    </source>
</reference>
<keyword evidence="4 9" id="KW-0479">Metal-binding</keyword>
<evidence type="ECO:0000256" key="6">
    <source>
        <dbReference type="ARBA" id="ARBA00023004"/>
    </source>
</evidence>
<evidence type="ECO:0000256" key="11">
    <source>
        <dbReference type="SAM" id="Phobius"/>
    </source>
</evidence>
<comment type="cofactor">
    <cofactor evidence="1 9">
        <name>heme</name>
        <dbReference type="ChEBI" id="CHEBI:30413"/>
    </cofactor>
</comment>
<dbReference type="InterPro" id="IPR001128">
    <property type="entry name" value="Cyt_P450"/>
</dbReference>
<comment type="function">
    <text evidence="8">Cytochromes P450 are a group of heme-thiolate monooxygenases. They oxidize a variety of structurally unrelated compounds, including steroids, fatty acids, and xenobiotics.</text>
</comment>
<organism evidence="12 13">
    <name type="scientific">Mesorhabditis spiculigera</name>
    <dbReference type="NCBI Taxonomy" id="96644"/>
    <lineage>
        <taxon>Eukaryota</taxon>
        <taxon>Metazoa</taxon>
        <taxon>Ecdysozoa</taxon>
        <taxon>Nematoda</taxon>
        <taxon>Chromadorea</taxon>
        <taxon>Rhabditida</taxon>
        <taxon>Rhabditina</taxon>
        <taxon>Rhabditomorpha</taxon>
        <taxon>Rhabditoidea</taxon>
        <taxon>Rhabditidae</taxon>
        <taxon>Mesorhabditinae</taxon>
        <taxon>Mesorhabditis</taxon>
    </lineage>
</organism>
<keyword evidence="5 10" id="KW-0560">Oxidoreductase</keyword>
<keyword evidence="11" id="KW-1133">Transmembrane helix</keyword>
<dbReference type="Gene3D" id="1.10.630.10">
    <property type="entry name" value="Cytochrome P450"/>
    <property type="match status" value="1"/>
</dbReference>
<dbReference type="PANTHER" id="PTHR24302">
    <property type="entry name" value="CYTOCHROME P450 FAMILY 3"/>
    <property type="match status" value="1"/>
</dbReference>
<feature type="non-terminal residue" evidence="12">
    <location>
        <position position="515"/>
    </location>
</feature>
<evidence type="ECO:0000313" key="13">
    <source>
        <dbReference type="Proteomes" id="UP001177023"/>
    </source>
</evidence>